<proteinExistence type="predicted"/>
<dbReference type="PANTHER" id="PTHR24188:SF29">
    <property type="entry name" value="GH09064P"/>
    <property type="match status" value="1"/>
</dbReference>
<name>A0A137PIA6_CONC2</name>
<evidence type="ECO:0000313" key="5">
    <source>
        <dbReference type="Proteomes" id="UP000070444"/>
    </source>
</evidence>
<dbReference type="SUPFAM" id="SSF48403">
    <property type="entry name" value="Ankyrin repeat"/>
    <property type="match status" value="2"/>
</dbReference>
<dbReference type="Proteomes" id="UP000070444">
    <property type="component" value="Unassembled WGS sequence"/>
</dbReference>
<feature type="repeat" description="ANK" evidence="3">
    <location>
        <begin position="347"/>
        <end position="379"/>
    </location>
</feature>
<dbReference type="EMBL" id="KQ964421">
    <property type="protein sequence ID" value="KXN74736.1"/>
    <property type="molecule type" value="Genomic_DNA"/>
</dbReference>
<evidence type="ECO:0000256" key="3">
    <source>
        <dbReference type="PROSITE-ProRule" id="PRU00023"/>
    </source>
</evidence>
<evidence type="ECO:0000313" key="4">
    <source>
        <dbReference type="EMBL" id="KXN74736.1"/>
    </source>
</evidence>
<dbReference type="InterPro" id="IPR036770">
    <property type="entry name" value="Ankyrin_rpt-contain_sf"/>
</dbReference>
<sequence length="407" mass="46427">MNVDNSHITLYLTDLPTHILINISLLSKNFNIFLTCKLLYNRTVQTTFRVNYLALKYPNIPKLFSPKALSSPWLNKYNTLSKLIDYTGYDIELDRFQLIKLGLKLRKSAWFPHILEKFELYRGEDKQIIINEFLVEACSGRHIELIELILKLGGDPSHNQCNLILSSILDNDYNLAKLLLIYSPPLNELIVNHLLRGCANIESLEIIDMLLERGADINNENGYLIRQQCYLGNFRVVNYLLGKGANPTLMNHATLLSVCQRGHTQLIQPLVKSGCDPNFNNGMPLFFSTNYNKLDVIRELARLGANPALNNIGFECLTIACKKGSLPVVKYFVESLNVSINPEHPEKERSPIIWAIIHKHRDIVEYLITMGADLNNPYNCCLYYAKKSKQKDMSELIEGRGGILVNE</sequence>
<dbReference type="PROSITE" id="PS50088">
    <property type="entry name" value="ANK_REPEAT"/>
    <property type="match status" value="1"/>
</dbReference>
<evidence type="ECO:0000256" key="1">
    <source>
        <dbReference type="ARBA" id="ARBA00022737"/>
    </source>
</evidence>
<dbReference type="AlphaFoldDB" id="A0A137PIA6"/>
<dbReference type="Pfam" id="PF12796">
    <property type="entry name" value="Ank_2"/>
    <property type="match status" value="1"/>
</dbReference>
<accession>A0A137PIA6</accession>
<dbReference type="PANTHER" id="PTHR24188">
    <property type="entry name" value="ANKYRIN REPEAT PROTEIN"/>
    <property type="match status" value="1"/>
</dbReference>
<keyword evidence="2 3" id="KW-0040">ANK repeat</keyword>
<organism evidence="4 5">
    <name type="scientific">Conidiobolus coronatus (strain ATCC 28846 / CBS 209.66 / NRRL 28638)</name>
    <name type="common">Delacroixia coronata</name>
    <dbReference type="NCBI Taxonomy" id="796925"/>
    <lineage>
        <taxon>Eukaryota</taxon>
        <taxon>Fungi</taxon>
        <taxon>Fungi incertae sedis</taxon>
        <taxon>Zoopagomycota</taxon>
        <taxon>Entomophthoromycotina</taxon>
        <taxon>Entomophthoromycetes</taxon>
        <taxon>Entomophthorales</taxon>
        <taxon>Ancylistaceae</taxon>
        <taxon>Conidiobolus</taxon>
    </lineage>
</organism>
<keyword evidence="1" id="KW-0677">Repeat</keyword>
<dbReference type="OrthoDB" id="194358at2759"/>
<protein>
    <submittedName>
        <fullName evidence="4">Ankyrin</fullName>
    </submittedName>
</protein>
<keyword evidence="5" id="KW-1185">Reference proteome</keyword>
<gene>
    <name evidence="4" type="ORF">CONCODRAFT_76769</name>
</gene>
<dbReference type="STRING" id="796925.A0A137PIA6"/>
<reference evidence="4 5" key="1">
    <citation type="journal article" date="2015" name="Genome Biol. Evol.">
        <title>Phylogenomic analyses indicate that early fungi evolved digesting cell walls of algal ancestors of land plants.</title>
        <authorList>
            <person name="Chang Y."/>
            <person name="Wang S."/>
            <person name="Sekimoto S."/>
            <person name="Aerts A.L."/>
            <person name="Choi C."/>
            <person name="Clum A."/>
            <person name="LaButti K.M."/>
            <person name="Lindquist E.A."/>
            <person name="Yee Ngan C."/>
            <person name="Ohm R.A."/>
            <person name="Salamov A.A."/>
            <person name="Grigoriev I.V."/>
            <person name="Spatafora J.W."/>
            <person name="Berbee M.L."/>
        </authorList>
    </citation>
    <scope>NUCLEOTIDE SEQUENCE [LARGE SCALE GENOMIC DNA]</scope>
    <source>
        <strain evidence="4 5">NRRL 28638</strain>
    </source>
</reference>
<evidence type="ECO:0000256" key="2">
    <source>
        <dbReference type="ARBA" id="ARBA00023043"/>
    </source>
</evidence>
<dbReference type="PROSITE" id="PS50297">
    <property type="entry name" value="ANK_REP_REGION"/>
    <property type="match status" value="1"/>
</dbReference>
<dbReference type="Gene3D" id="1.25.40.20">
    <property type="entry name" value="Ankyrin repeat-containing domain"/>
    <property type="match status" value="2"/>
</dbReference>
<dbReference type="InterPro" id="IPR002110">
    <property type="entry name" value="Ankyrin_rpt"/>
</dbReference>
<dbReference type="SMART" id="SM00248">
    <property type="entry name" value="ANK"/>
    <property type="match status" value="8"/>
</dbReference>